<dbReference type="OMA" id="YCLNFRI"/>
<dbReference type="PANTHER" id="PTHR13439">
    <property type="entry name" value="CT120 PROTEIN"/>
    <property type="match status" value="1"/>
</dbReference>
<dbReference type="GO" id="GO:0005783">
    <property type="term" value="C:endoplasmic reticulum"/>
    <property type="evidence" value="ECO:0007669"/>
    <property type="project" value="TreeGrafter"/>
</dbReference>
<evidence type="ECO:0000256" key="3">
    <source>
        <dbReference type="ARBA" id="ARBA00022989"/>
    </source>
</evidence>
<keyword evidence="4 5" id="KW-0472">Membrane</keyword>
<evidence type="ECO:0000256" key="5">
    <source>
        <dbReference type="PROSITE-ProRule" id="PRU00205"/>
    </source>
</evidence>
<comment type="caution">
    <text evidence="8">The sequence shown here is derived from an EMBL/GenBank/DDBJ whole genome shotgun (WGS) entry which is preliminary data.</text>
</comment>
<dbReference type="Proteomes" id="UP000243975">
    <property type="component" value="Unassembled WGS sequence"/>
</dbReference>
<dbReference type="InterPro" id="IPR006634">
    <property type="entry name" value="TLC-dom"/>
</dbReference>
<accession>A0A103Y759</accession>
<sequence>MADLNHASSGYITIINHASSSDPILWLFSVFGGIIMCKTAYELMGVFSPLIFEDLFDERGQKESIINRTSPSSDIILGISIGYFLSDLAMIIWTYPTLGGLEYVLHHGLSMLAIGQSVLSGQAQFYIFMVLFTEITTPFVNLRWYLDVAGKKNSTLYLSNGVAMVVGWLVARVVLFVFFFYHLFMHFDQVKQMYPTGFYSMLTIPPALAMMNLFWFWKIAKGLIKTLTKLRRGHAHSS</sequence>
<comment type="subcellular location">
    <subcellularLocation>
        <location evidence="1">Membrane</location>
        <topology evidence="1">Multi-pass membrane protein</topology>
    </subcellularLocation>
</comment>
<feature type="domain" description="TLC" evidence="7">
    <location>
        <begin position="27"/>
        <end position="228"/>
    </location>
</feature>
<gene>
    <name evidence="8" type="ORF">Ccrd_017933</name>
</gene>
<dbReference type="GO" id="GO:0016020">
    <property type="term" value="C:membrane"/>
    <property type="evidence" value="ECO:0007669"/>
    <property type="project" value="UniProtKB-SubCell"/>
</dbReference>
<organism evidence="8 9">
    <name type="scientific">Cynara cardunculus var. scolymus</name>
    <name type="common">Globe artichoke</name>
    <name type="synonym">Cynara scolymus</name>
    <dbReference type="NCBI Taxonomy" id="59895"/>
    <lineage>
        <taxon>Eukaryota</taxon>
        <taxon>Viridiplantae</taxon>
        <taxon>Streptophyta</taxon>
        <taxon>Embryophyta</taxon>
        <taxon>Tracheophyta</taxon>
        <taxon>Spermatophyta</taxon>
        <taxon>Magnoliopsida</taxon>
        <taxon>eudicotyledons</taxon>
        <taxon>Gunneridae</taxon>
        <taxon>Pentapetalae</taxon>
        <taxon>asterids</taxon>
        <taxon>campanulids</taxon>
        <taxon>Asterales</taxon>
        <taxon>Asteraceae</taxon>
        <taxon>Carduoideae</taxon>
        <taxon>Cardueae</taxon>
        <taxon>Carduinae</taxon>
        <taxon>Cynara</taxon>
    </lineage>
</organism>
<evidence type="ECO:0000259" key="7">
    <source>
        <dbReference type="PROSITE" id="PS50922"/>
    </source>
</evidence>
<proteinExistence type="predicted"/>
<keyword evidence="9" id="KW-1185">Reference proteome</keyword>
<protein>
    <submittedName>
        <fullName evidence="8">TRAM/LAG1/CLN8 homology domain-containing protein</fullName>
    </submittedName>
</protein>
<evidence type="ECO:0000313" key="9">
    <source>
        <dbReference type="Proteomes" id="UP000243975"/>
    </source>
</evidence>
<dbReference type="STRING" id="59895.A0A103Y759"/>
<feature type="transmembrane region" description="Helical" evidence="6">
    <location>
        <begin position="196"/>
        <end position="217"/>
    </location>
</feature>
<keyword evidence="2 5" id="KW-0812">Transmembrane</keyword>
<dbReference type="SMART" id="SM00724">
    <property type="entry name" value="TLC"/>
    <property type="match status" value="1"/>
</dbReference>
<dbReference type="PANTHER" id="PTHR13439:SF0">
    <property type="entry name" value="TOPOISOMERASE I DAMAGE AFFECTED PROTEIN 4"/>
    <property type="match status" value="1"/>
</dbReference>
<evidence type="ECO:0000256" key="6">
    <source>
        <dbReference type="SAM" id="Phobius"/>
    </source>
</evidence>
<reference evidence="8 9" key="1">
    <citation type="journal article" date="2016" name="Sci. Rep.">
        <title>The genome sequence of the outbreeding globe artichoke constructed de novo incorporating a phase-aware low-pass sequencing strategy of F1 progeny.</title>
        <authorList>
            <person name="Scaglione D."/>
            <person name="Reyes-Chin-Wo S."/>
            <person name="Acquadro A."/>
            <person name="Froenicke L."/>
            <person name="Portis E."/>
            <person name="Beitel C."/>
            <person name="Tirone M."/>
            <person name="Mauro R."/>
            <person name="Lo Monaco A."/>
            <person name="Mauromicale G."/>
            <person name="Faccioli P."/>
            <person name="Cattivelli L."/>
            <person name="Rieseberg L."/>
            <person name="Michelmore R."/>
            <person name="Lanteri S."/>
        </authorList>
    </citation>
    <scope>NUCLEOTIDE SEQUENCE [LARGE SCALE GENOMIC DNA]</scope>
    <source>
        <strain evidence="8">2C</strain>
    </source>
</reference>
<dbReference type="Pfam" id="PF03798">
    <property type="entry name" value="TRAM_LAG1_CLN8"/>
    <property type="match status" value="1"/>
</dbReference>
<dbReference type="InterPro" id="IPR050846">
    <property type="entry name" value="TLCD"/>
</dbReference>
<feature type="transmembrane region" description="Helical" evidence="6">
    <location>
        <begin position="73"/>
        <end position="95"/>
    </location>
</feature>
<evidence type="ECO:0000313" key="8">
    <source>
        <dbReference type="EMBL" id="KVI03757.1"/>
    </source>
</evidence>
<dbReference type="AlphaFoldDB" id="A0A103Y759"/>
<dbReference type="PROSITE" id="PS50922">
    <property type="entry name" value="TLC"/>
    <property type="match status" value="1"/>
</dbReference>
<dbReference type="GO" id="GO:0055088">
    <property type="term" value="P:lipid homeostasis"/>
    <property type="evidence" value="ECO:0007669"/>
    <property type="project" value="TreeGrafter"/>
</dbReference>
<evidence type="ECO:0000256" key="1">
    <source>
        <dbReference type="ARBA" id="ARBA00004141"/>
    </source>
</evidence>
<name>A0A103Y759_CYNCS</name>
<keyword evidence="3 6" id="KW-1133">Transmembrane helix</keyword>
<dbReference type="Gramene" id="KVI03757">
    <property type="protein sequence ID" value="KVI03757"/>
    <property type="gene ID" value="Ccrd_017933"/>
</dbReference>
<feature type="transmembrane region" description="Helical" evidence="6">
    <location>
        <begin position="158"/>
        <end position="184"/>
    </location>
</feature>
<dbReference type="EMBL" id="LEKV01002332">
    <property type="protein sequence ID" value="KVI03757.1"/>
    <property type="molecule type" value="Genomic_DNA"/>
</dbReference>
<evidence type="ECO:0000256" key="4">
    <source>
        <dbReference type="ARBA" id="ARBA00023136"/>
    </source>
</evidence>
<feature type="transmembrane region" description="Helical" evidence="6">
    <location>
        <begin position="125"/>
        <end position="146"/>
    </location>
</feature>
<feature type="transmembrane region" description="Helical" evidence="6">
    <location>
        <begin position="24"/>
        <end position="52"/>
    </location>
</feature>
<evidence type="ECO:0000256" key="2">
    <source>
        <dbReference type="ARBA" id="ARBA00022692"/>
    </source>
</evidence>